<sequence length="566" mass="60869">MTATTELRDAPIDAAGHRAPSAAASDRTPGDPRAVPVLEVHDLGIRTGGRDLVAGVTFSIGAGRTLALIGQSGSGKSMTAAAIMGLLPPDVTVSAETRIELDGRRLPHADDGAMRAFRGTALAMVFQDPMSCLNPFMTVGAQIEEALWRRGVVDPVVRRERSLALMAAVELPTPESLRRRLPHELSGGQQQRIMLAMALAAEPRLLIADEPTSALDASVQAEILALLARLQARFGMAILFITHDLAAARRLGHEIMVMRHGRVVDFGAPRTIFTTPRHPHTRALVAVREMLERPPAPRRSAGTPVLEIAGVGFDYPPRRFLDRPSPALREVSLTLTAGRSLGVIGESGSGKSTLAAIVAGLKTPISGDVRLFGTSLAAHRFALPRALRRRVQIVFQNPHGALNPRHTIATAMREPLDLLHIGPRRARPERVAEALGWVGLDPDLRLRHPHALSGGQRQRVAIARALLSEPDLLVCDEVVSALDATVGAEILDLLRRLQAERGFALMFVGHDLEVVRWIADEIAVLADGRLVEHGPADRVLVAPASVAARRLVEAGRRADQPSDPAK</sequence>
<dbReference type="RefSeq" id="WP_131309060.1">
    <property type="nucleotide sequence ID" value="NZ_SJFN01000012.1"/>
</dbReference>
<feature type="compositionally biased region" description="Basic and acidic residues" evidence="5">
    <location>
        <begin position="1"/>
        <end position="11"/>
    </location>
</feature>
<name>A0A4Q9VQY3_9HYPH</name>
<dbReference type="GO" id="GO:0055085">
    <property type="term" value="P:transmembrane transport"/>
    <property type="evidence" value="ECO:0007669"/>
    <property type="project" value="UniProtKB-ARBA"/>
</dbReference>
<dbReference type="Pfam" id="PF00005">
    <property type="entry name" value="ABC_tran"/>
    <property type="match status" value="2"/>
</dbReference>
<dbReference type="PROSITE" id="PS00211">
    <property type="entry name" value="ABC_TRANSPORTER_1"/>
    <property type="match status" value="2"/>
</dbReference>
<dbReference type="SMART" id="SM00382">
    <property type="entry name" value="AAA"/>
    <property type="match status" value="2"/>
</dbReference>
<dbReference type="InterPro" id="IPR027417">
    <property type="entry name" value="P-loop_NTPase"/>
</dbReference>
<keyword evidence="4 7" id="KW-0067">ATP-binding</keyword>
<dbReference type="AlphaFoldDB" id="A0A4Q9VQY3"/>
<feature type="region of interest" description="Disordered" evidence="5">
    <location>
        <begin position="1"/>
        <end position="34"/>
    </location>
</feature>
<dbReference type="Gene3D" id="3.40.50.300">
    <property type="entry name" value="P-loop containing nucleotide triphosphate hydrolases"/>
    <property type="match status" value="2"/>
</dbReference>
<dbReference type="InterPro" id="IPR017871">
    <property type="entry name" value="ABC_transporter-like_CS"/>
</dbReference>
<organism evidence="7 8">
    <name type="scientific">Siculibacillus lacustris</name>
    <dbReference type="NCBI Taxonomy" id="1549641"/>
    <lineage>
        <taxon>Bacteria</taxon>
        <taxon>Pseudomonadati</taxon>
        <taxon>Pseudomonadota</taxon>
        <taxon>Alphaproteobacteria</taxon>
        <taxon>Hyphomicrobiales</taxon>
        <taxon>Ancalomicrobiaceae</taxon>
        <taxon>Siculibacillus</taxon>
    </lineage>
</organism>
<comment type="similarity">
    <text evidence="1">Belongs to the ABC transporter superfamily.</text>
</comment>
<evidence type="ECO:0000313" key="7">
    <source>
        <dbReference type="EMBL" id="TBW38259.1"/>
    </source>
</evidence>
<dbReference type="CDD" id="cd03257">
    <property type="entry name" value="ABC_NikE_OppD_transporters"/>
    <property type="match status" value="2"/>
</dbReference>
<evidence type="ECO:0000259" key="6">
    <source>
        <dbReference type="PROSITE" id="PS50893"/>
    </source>
</evidence>
<keyword evidence="3" id="KW-0547">Nucleotide-binding</keyword>
<keyword evidence="2" id="KW-0813">Transport</keyword>
<gene>
    <name evidence="7" type="ORF">EYW49_09960</name>
</gene>
<feature type="domain" description="ABC transporter" evidence="6">
    <location>
        <begin position="38"/>
        <end position="285"/>
    </location>
</feature>
<dbReference type="NCBIfam" id="NF008453">
    <property type="entry name" value="PRK11308.1"/>
    <property type="match status" value="2"/>
</dbReference>
<evidence type="ECO:0000256" key="3">
    <source>
        <dbReference type="ARBA" id="ARBA00022741"/>
    </source>
</evidence>
<evidence type="ECO:0000313" key="8">
    <source>
        <dbReference type="Proteomes" id="UP000292781"/>
    </source>
</evidence>
<comment type="caution">
    <text evidence="7">The sequence shown here is derived from an EMBL/GenBank/DDBJ whole genome shotgun (WGS) entry which is preliminary data.</text>
</comment>
<reference evidence="7 8" key="1">
    <citation type="submission" date="2019-02" db="EMBL/GenBank/DDBJ databases">
        <title>Siculibacillus lacustris gen. nov., sp. nov., a new rosette-forming bacterium isolated from a freshwater crater lake (Lake St. Ana, Romania).</title>
        <authorList>
            <person name="Felfoldi T."/>
            <person name="Marton Z."/>
            <person name="Szabo A."/>
            <person name="Mentes A."/>
            <person name="Boka K."/>
            <person name="Marialigeti K."/>
            <person name="Mathe I."/>
            <person name="Koncz M."/>
            <person name="Schumann P."/>
            <person name="Toth E."/>
        </authorList>
    </citation>
    <scope>NUCLEOTIDE SEQUENCE [LARGE SCALE GENOMIC DNA]</scope>
    <source>
        <strain evidence="7 8">SA-279</strain>
    </source>
</reference>
<protein>
    <submittedName>
        <fullName evidence="7">ABC transporter ATP-binding protein</fullName>
    </submittedName>
</protein>
<dbReference type="Proteomes" id="UP000292781">
    <property type="component" value="Unassembled WGS sequence"/>
</dbReference>
<evidence type="ECO:0000256" key="4">
    <source>
        <dbReference type="ARBA" id="ARBA00022840"/>
    </source>
</evidence>
<dbReference type="InterPro" id="IPR003439">
    <property type="entry name" value="ABC_transporter-like_ATP-bd"/>
</dbReference>
<accession>A0A4Q9VQY3</accession>
<evidence type="ECO:0000256" key="5">
    <source>
        <dbReference type="SAM" id="MobiDB-lite"/>
    </source>
</evidence>
<dbReference type="SUPFAM" id="SSF52540">
    <property type="entry name" value="P-loop containing nucleoside triphosphate hydrolases"/>
    <property type="match status" value="2"/>
</dbReference>
<dbReference type="GO" id="GO:0016887">
    <property type="term" value="F:ATP hydrolysis activity"/>
    <property type="evidence" value="ECO:0007669"/>
    <property type="project" value="InterPro"/>
</dbReference>
<evidence type="ECO:0000256" key="1">
    <source>
        <dbReference type="ARBA" id="ARBA00005417"/>
    </source>
</evidence>
<dbReference type="EMBL" id="SJFN01000012">
    <property type="protein sequence ID" value="TBW38259.1"/>
    <property type="molecule type" value="Genomic_DNA"/>
</dbReference>
<dbReference type="NCBIfam" id="NF007739">
    <property type="entry name" value="PRK10419.1"/>
    <property type="match status" value="2"/>
</dbReference>
<dbReference type="PANTHER" id="PTHR43776">
    <property type="entry name" value="TRANSPORT ATP-BINDING PROTEIN"/>
    <property type="match status" value="1"/>
</dbReference>
<dbReference type="PROSITE" id="PS50893">
    <property type="entry name" value="ABC_TRANSPORTER_2"/>
    <property type="match status" value="2"/>
</dbReference>
<dbReference type="GO" id="GO:0005524">
    <property type="term" value="F:ATP binding"/>
    <property type="evidence" value="ECO:0007669"/>
    <property type="project" value="UniProtKB-KW"/>
</dbReference>
<dbReference type="OrthoDB" id="9802264at2"/>
<feature type="domain" description="ABC transporter" evidence="6">
    <location>
        <begin position="306"/>
        <end position="552"/>
    </location>
</feature>
<proteinExistence type="inferred from homology"/>
<evidence type="ECO:0000256" key="2">
    <source>
        <dbReference type="ARBA" id="ARBA00022448"/>
    </source>
</evidence>
<keyword evidence="8" id="KW-1185">Reference proteome</keyword>
<dbReference type="PANTHER" id="PTHR43776:SF7">
    <property type="entry name" value="D,D-DIPEPTIDE TRANSPORT ATP-BINDING PROTEIN DDPF-RELATED"/>
    <property type="match status" value="1"/>
</dbReference>
<dbReference type="InterPro" id="IPR003593">
    <property type="entry name" value="AAA+_ATPase"/>
</dbReference>
<dbReference type="InterPro" id="IPR050319">
    <property type="entry name" value="ABC_transp_ATP-bind"/>
</dbReference>